<gene>
    <name evidence="10" type="ORF">ED28_07880</name>
</gene>
<dbReference type="InterPro" id="IPR037224">
    <property type="entry name" value="PapC_N_sf"/>
</dbReference>
<evidence type="ECO:0000259" key="9">
    <source>
        <dbReference type="Pfam" id="PF13954"/>
    </source>
</evidence>
<keyword evidence="3" id="KW-0813">Transport</keyword>
<evidence type="ECO:0000256" key="5">
    <source>
        <dbReference type="ARBA" id="ARBA00022692"/>
    </source>
</evidence>
<protein>
    <recommendedName>
        <fullName evidence="9">PapC N-terminal domain-containing protein</fullName>
    </recommendedName>
</protein>
<proteinExistence type="inferred from homology"/>
<dbReference type="Pfam" id="PF13954">
    <property type="entry name" value="PapC_N"/>
    <property type="match status" value="1"/>
</dbReference>
<evidence type="ECO:0000256" key="6">
    <source>
        <dbReference type="ARBA" id="ARBA00022729"/>
    </source>
</evidence>
<dbReference type="Pfam" id="PF00577">
    <property type="entry name" value="Usher"/>
    <property type="match status" value="1"/>
</dbReference>
<dbReference type="Gene3D" id="2.60.40.3110">
    <property type="match status" value="1"/>
</dbReference>
<comment type="subcellular location">
    <subcellularLocation>
        <location evidence="1">Cell outer membrane</location>
        <topology evidence="1">Multi-pass membrane protein</topology>
    </subcellularLocation>
</comment>
<comment type="caution">
    <text evidence="10">The sequence shown here is derived from an EMBL/GenBank/DDBJ whole genome shotgun (WGS) entry which is preliminary data.</text>
</comment>
<dbReference type="InterPro" id="IPR042186">
    <property type="entry name" value="FimD_plug_dom"/>
</dbReference>
<dbReference type="GO" id="GO:0009297">
    <property type="term" value="P:pilus assembly"/>
    <property type="evidence" value="ECO:0007669"/>
    <property type="project" value="InterPro"/>
</dbReference>
<accession>A0A443IE48</accession>
<dbReference type="GO" id="GO:0009279">
    <property type="term" value="C:cell outer membrane"/>
    <property type="evidence" value="ECO:0007669"/>
    <property type="project" value="UniProtKB-SubCell"/>
</dbReference>
<dbReference type="EMBL" id="JMEE01000023">
    <property type="protein sequence ID" value="RWR02290.1"/>
    <property type="molecule type" value="Genomic_DNA"/>
</dbReference>
<evidence type="ECO:0000256" key="1">
    <source>
        <dbReference type="ARBA" id="ARBA00004571"/>
    </source>
</evidence>
<keyword evidence="7" id="KW-0472">Membrane</keyword>
<keyword evidence="11" id="KW-1185">Reference proteome</keyword>
<dbReference type="SUPFAM" id="SSF141729">
    <property type="entry name" value="FimD N-terminal domain-like"/>
    <property type="match status" value="1"/>
</dbReference>
<evidence type="ECO:0000313" key="10">
    <source>
        <dbReference type="EMBL" id="RWR02290.1"/>
    </source>
</evidence>
<dbReference type="AlphaFoldDB" id="A0A443IE48"/>
<reference evidence="10 11" key="1">
    <citation type="submission" date="2014-04" db="EMBL/GenBank/DDBJ databases">
        <title>Draft genome sequence of Pantoea beijingensis strain LMG 27579, an emerging pathogen to Pleurotus eryngii with potential industrial application.</title>
        <authorList>
            <person name="Xu F."/>
            <person name="Liu Y."/>
            <person name="Wang S."/>
            <person name="Yin Y."/>
            <person name="Ma Y."/>
            <person name="Zhao S."/>
            <person name="Rong C."/>
        </authorList>
    </citation>
    <scope>NUCLEOTIDE SEQUENCE [LARGE SCALE GENOMIC DNA]</scope>
    <source>
        <strain evidence="10 11">LMG 27579</strain>
    </source>
</reference>
<dbReference type="InterPro" id="IPR000015">
    <property type="entry name" value="Fimb_usher"/>
</dbReference>
<dbReference type="Gene3D" id="2.60.40.2610">
    <property type="entry name" value="Outer membrane usher protein FimD, plug domain"/>
    <property type="match status" value="1"/>
</dbReference>
<evidence type="ECO:0000313" key="11">
    <source>
        <dbReference type="Proteomes" id="UP000288794"/>
    </source>
</evidence>
<evidence type="ECO:0000256" key="2">
    <source>
        <dbReference type="ARBA" id="ARBA00008064"/>
    </source>
</evidence>
<evidence type="ECO:0000256" key="8">
    <source>
        <dbReference type="ARBA" id="ARBA00023237"/>
    </source>
</evidence>
<dbReference type="Proteomes" id="UP000288794">
    <property type="component" value="Unassembled WGS sequence"/>
</dbReference>
<dbReference type="Gene3D" id="3.10.20.410">
    <property type="match status" value="1"/>
</dbReference>
<comment type="similarity">
    <text evidence="2">Belongs to the fimbrial export usher family.</text>
</comment>
<dbReference type="PANTHER" id="PTHR30451">
    <property type="entry name" value="OUTER MEMBRANE USHER PROTEIN"/>
    <property type="match status" value="1"/>
</dbReference>
<keyword evidence="6" id="KW-0732">Signal</keyword>
<sequence length="789" mass="85704">MALLMLGGMATCARADETLFDLDIIRARGFDPRIAAQFKDGARFPAGETRVLLTVNGRVYGKVTAQFDERGQLCVTDVFLHQAKLKAPARLRRETHDSGSCTTVNEVWPQGTITLQPGENSLSLVIPADAILDNTDYAAWEHGGSGGVLNYNGQYMTSRSPSGNFDFWLMQTEAGFNTDDWIVRSSQSWNQFSESGRFRHQSAWAQHTLYNAKSLLRIGRFTLTGSGLGVGRIQGVQMTPEAALYKNAGAAVVSGIADTPSVIEIRQQNILLYSTTVPSGPFNLKGFSLLNAHTDLHVTQTGTDGKSRQYTVPFAAYLTNGTTVTSGIAWGIGRWDQEGSNAHPFLASLSKGWQLLPRLGVQTDVLYSPHYRALGVSSNTSLPTGQALALASSLTSAPSHQGMLNTLSISQSLGDNVNLGVNASYQNMGYREFSESIMRADSGARNRAQYGPVLSGYHENLGSFSLSWTRSTQSDGSHNDYAQLGWSRQISKSYLSVTAGRNNSGLNNRREDSLYVSLQIPLAENTSVSNWMNYTGQNTRYGSRFNRRESADTNWNMSVEHSRNENSNAFSAAVNQVTPWSQLSSNISYDSEQHRSLAIQSSGAVVLHNSGLLLSPWRVADTFGVVRVGQQKNVRIETTAGRVRTNQKGYAVLPSLQGWGTSSLQLDTTSLGKTTDVNNAWESLSVARGSVSQVNFSVVSTRRVLLSVRDSLGNFLPARAGVYDSTGSFITVTSENGTLFIPDAHPGMQLEVELPTQDSCAITLTDLPERAADTPGLYETASAVCQPLS</sequence>
<dbReference type="PANTHER" id="PTHR30451:SF8">
    <property type="entry name" value="FIMBRIAL USHER PROTEIN"/>
    <property type="match status" value="1"/>
</dbReference>
<evidence type="ECO:0000256" key="7">
    <source>
        <dbReference type="ARBA" id="ARBA00023136"/>
    </source>
</evidence>
<name>A0A443IE48_9GAMM</name>
<keyword evidence="8" id="KW-0998">Cell outer membrane</keyword>
<organism evidence="10 11">
    <name type="scientific">[Pantoea] beijingensis</name>
    <dbReference type="NCBI Taxonomy" id="1324864"/>
    <lineage>
        <taxon>Bacteria</taxon>
        <taxon>Pseudomonadati</taxon>
        <taxon>Pseudomonadota</taxon>
        <taxon>Gammaproteobacteria</taxon>
        <taxon>Enterobacterales</taxon>
        <taxon>Erwiniaceae</taxon>
        <taxon>Erwinia</taxon>
    </lineage>
</organism>
<keyword evidence="4" id="KW-1134">Transmembrane beta strand</keyword>
<evidence type="ECO:0000256" key="3">
    <source>
        <dbReference type="ARBA" id="ARBA00022448"/>
    </source>
</evidence>
<evidence type="ECO:0000256" key="4">
    <source>
        <dbReference type="ARBA" id="ARBA00022452"/>
    </source>
</evidence>
<feature type="domain" description="PapC N-terminal" evidence="9">
    <location>
        <begin position="35"/>
        <end position="152"/>
    </location>
</feature>
<dbReference type="InterPro" id="IPR025885">
    <property type="entry name" value="PapC_N"/>
</dbReference>
<keyword evidence="5" id="KW-0812">Transmembrane</keyword>
<dbReference type="GO" id="GO:0015473">
    <property type="term" value="F:fimbrial usher porin activity"/>
    <property type="evidence" value="ECO:0007669"/>
    <property type="project" value="InterPro"/>
</dbReference>